<comment type="caution">
    <text evidence="1">The sequence shown here is derived from an EMBL/GenBank/DDBJ whole genome shotgun (WGS) entry which is preliminary data.</text>
</comment>
<dbReference type="AlphaFoldDB" id="A0AAN9XGK6"/>
<evidence type="ECO:0000313" key="2">
    <source>
        <dbReference type="Proteomes" id="UP001386955"/>
    </source>
</evidence>
<gene>
    <name evidence="1" type="ORF">VNO78_19850</name>
</gene>
<accession>A0AAN9XGK6</accession>
<proteinExistence type="predicted"/>
<name>A0AAN9XGK6_PSOTE</name>
<organism evidence="1 2">
    <name type="scientific">Psophocarpus tetragonolobus</name>
    <name type="common">Winged bean</name>
    <name type="synonym">Dolichos tetragonolobus</name>
    <dbReference type="NCBI Taxonomy" id="3891"/>
    <lineage>
        <taxon>Eukaryota</taxon>
        <taxon>Viridiplantae</taxon>
        <taxon>Streptophyta</taxon>
        <taxon>Embryophyta</taxon>
        <taxon>Tracheophyta</taxon>
        <taxon>Spermatophyta</taxon>
        <taxon>Magnoliopsida</taxon>
        <taxon>eudicotyledons</taxon>
        <taxon>Gunneridae</taxon>
        <taxon>Pentapetalae</taxon>
        <taxon>rosids</taxon>
        <taxon>fabids</taxon>
        <taxon>Fabales</taxon>
        <taxon>Fabaceae</taxon>
        <taxon>Papilionoideae</taxon>
        <taxon>50 kb inversion clade</taxon>
        <taxon>NPAAA clade</taxon>
        <taxon>indigoferoid/millettioid clade</taxon>
        <taxon>Phaseoleae</taxon>
        <taxon>Psophocarpus</taxon>
    </lineage>
</organism>
<dbReference type="EMBL" id="JAYMYS010000005">
    <property type="protein sequence ID" value="KAK7391434.1"/>
    <property type="molecule type" value="Genomic_DNA"/>
</dbReference>
<keyword evidence="2" id="KW-1185">Reference proteome</keyword>
<reference evidence="1 2" key="1">
    <citation type="submission" date="2024-01" db="EMBL/GenBank/DDBJ databases">
        <title>The genomes of 5 underutilized Papilionoideae crops provide insights into root nodulation and disease resistanc.</title>
        <authorList>
            <person name="Jiang F."/>
        </authorList>
    </citation>
    <scope>NUCLEOTIDE SEQUENCE [LARGE SCALE GENOMIC DNA]</scope>
    <source>
        <strain evidence="1">DUOXIRENSHENG_FW03</strain>
        <tissue evidence="1">Leaves</tissue>
    </source>
</reference>
<evidence type="ECO:0000313" key="1">
    <source>
        <dbReference type="EMBL" id="KAK7391434.1"/>
    </source>
</evidence>
<sequence>MDCSGTNPDLRLALWAKMALRWWPSSRWAAVALGPVRFEVEVEDVCCSLFGPLCRLLNLLSEAKRAKGPLKMLDHTKGRPNFVASPTLAFL</sequence>
<protein>
    <submittedName>
        <fullName evidence="1">Uncharacterized protein</fullName>
    </submittedName>
</protein>
<dbReference type="Proteomes" id="UP001386955">
    <property type="component" value="Unassembled WGS sequence"/>
</dbReference>